<evidence type="ECO:0000256" key="6">
    <source>
        <dbReference type="ARBA" id="ARBA00022777"/>
    </source>
</evidence>
<evidence type="ECO:0000313" key="10">
    <source>
        <dbReference type="Proteomes" id="UP000294613"/>
    </source>
</evidence>
<comment type="caution">
    <text evidence="9">The sequence shown here is derived from an EMBL/GenBank/DDBJ whole genome shotgun (WGS) entry which is preliminary data.</text>
</comment>
<dbReference type="Proteomes" id="UP000294613">
    <property type="component" value="Unassembled WGS sequence"/>
</dbReference>
<dbReference type="GO" id="GO:0016301">
    <property type="term" value="F:kinase activity"/>
    <property type="evidence" value="ECO:0007669"/>
    <property type="project" value="UniProtKB-KW"/>
</dbReference>
<evidence type="ECO:0000256" key="2">
    <source>
        <dbReference type="ARBA" id="ARBA00022448"/>
    </source>
</evidence>
<keyword evidence="5" id="KW-0598">Phosphotransferase system</keyword>
<organism evidence="9 10">
    <name type="scientific">Faecalimonas umbilicata</name>
    <dbReference type="NCBI Taxonomy" id="1912855"/>
    <lineage>
        <taxon>Bacteria</taxon>
        <taxon>Bacillati</taxon>
        <taxon>Bacillota</taxon>
        <taxon>Clostridia</taxon>
        <taxon>Lachnospirales</taxon>
        <taxon>Lachnospiraceae</taxon>
        <taxon>Faecalimonas</taxon>
    </lineage>
</organism>
<keyword evidence="4" id="KW-0808">Transferase</keyword>
<evidence type="ECO:0000313" key="8">
    <source>
        <dbReference type="EMBL" id="GBU04057.1"/>
    </source>
</evidence>
<dbReference type="InterPro" id="IPR001127">
    <property type="entry name" value="PTS_EIIA_1_perm"/>
</dbReference>
<evidence type="ECO:0000313" key="9">
    <source>
        <dbReference type="EMBL" id="TCS70322.1"/>
    </source>
</evidence>
<dbReference type="Pfam" id="PF00358">
    <property type="entry name" value="PTS_EIIA_1"/>
    <property type="match status" value="1"/>
</dbReference>
<dbReference type="NCBIfam" id="TIGR00830">
    <property type="entry name" value="PTBA"/>
    <property type="match status" value="1"/>
</dbReference>
<feature type="domain" description="PTS EIIA type-1" evidence="7">
    <location>
        <begin position="31"/>
        <end position="135"/>
    </location>
</feature>
<evidence type="ECO:0000313" key="11">
    <source>
        <dbReference type="Proteomes" id="UP000702954"/>
    </source>
</evidence>
<dbReference type="InterPro" id="IPR011055">
    <property type="entry name" value="Dup_hybrid_motif"/>
</dbReference>
<dbReference type="PANTHER" id="PTHR45008:SF1">
    <property type="entry name" value="PTS SYSTEM GLUCOSE-SPECIFIC EIIA COMPONENT"/>
    <property type="match status" value="1"/>
</dbReference>
<evidence type="ECO:0000256" key="1">
    <source>
        <dbReference type="ARBA" id="ARBA00004496"/>
    </source>
</evidence>
<evidence type="ECO:0000259" key="7">
    <source>
        <dbReference type="PROSITE" id="PS51093"/>
    </source>
</evidence>
<gene>
    <name evidence="9" type="ORF">EDD74_101173</name>
    <name evidence="8" type="ORF">FAEUMB_05980</name>
</gene>
<protein>
    <submittedName>
        <fullName evidence="9">PTS system IIA component (Glc family)</fullName>
    </submittedName>
</protein>
<name>A0A4R3JV30_9FIRM</name>
<dbReference type="EMBL" id="BHEO01000002">
    <property type="protein sequence ID" value="GBU04057.1"/>
    <property type="molecule type" value="Genomic_DNA"/>
</dbReference>
<keyword evidence="6" id="KW-0418">Kinase</keyword>
<evidence type="ECO:0000256" key="3">
    <source>
        <dbReference type="ARBA" id="ARBA00022597"/>
    </source>
</evidence>
<keyword evidence="2" id="KW-0813">Transport</keyword>
<dbReference type="GO" id="GO:0005737">
    <property type="term" value="C:cytoplasm"/>
    <property type="evidence" value="ECO:0007669"/>
    <property type="project" value="UniProtKB-SubCell"/>
</dbReference>
<dbReference type="FunFam" id="2.70.70.10:FF:000001">
    <property type="entry name" value="PTS system glucose-specific IIA component"/>
    <property type="match status" value="1"/>
</dbReference>
<proteinExistence type="predicted"/>
<dbReference type="Gene3D" id="2.70.70.10">
    <property type="entry name" value="Glucose Permease (Domain IIA)"/>
    <property type="match status" value="1"/>
</dbReference>
<dbReference type="EMBL" id="SLZV01000001">
    <property type="protein sequence ID" value="TCS70322.1"/>
    <property type="molecule type" value="Genomic_DNA"/>
</dbReference>
<evidence type="ECO:0000256" key="5">
    <source>
        <dbReference type="ARBA" id="ARBA00022683"/>
    </source>
</evidence>
<accession>A0A4R3JV30</accession>
<evidence type="ECO:0000256" key="4">
    <source>
        <dbReference type="ARBA" id="ARBA00022679"/>
    </source>
</evidence>
<sequence length="163" mass="17344">MFNFFKKKQNNTYMLGAVAKGKAVELKEVNDPTFNSGMLGQGVAIVPSEGKIYAPADGEIAMVFETLHAVSMTADNGVEILVHVGLDTVELKGEGFEAHVQAGDKVKKGDLMLSVDLDAVRAAGYDIVTPILVCNTDEYAAVEGLAGKDVVPGEDVVKIQMKN</sequence>
<reference evidence="9 10" key="2">
    <citation type="submission" date="2019-03" db="EMBL/GenBank/DDBJ databases">
        <title>Genomic Encyclopedia of Type Strains, Phase IV (KMG-IV): sequencing the most valuable type-strain genomes for metagenomic binning, comparative biology and taxonomic classification.</title>
        <authorList>
            <person name="Goeker M."/>
        </authorList>
    </citation>
    <scope>NUCLEOTIDE SEQUENCE [LARGE SCALE GENOMIC DNA]</scope>
    <source>
        <strain evidence="9 10">DSM 103426</strain>
    </source>
</reference>
<dbReference type="GO" id="GO:0009401">
    <property type="term" value="P:phosphoenolpyruvate-dependent sugar phosphotransferase system"/>
    <property type="evidence" value="ECO:0007669"/>
    <property type="project" value="UniProtKB-KW"/>
</dbReference>
<keyword evidence="11" id="KW-1185">Reference proteome</keyword>
<dbReference type="SUPFAM" id="SSF51261">
    <property type="entry name" value="Duplicated hybrid motif"/>
    <property type="match status" value="1"/>
</dbReference>
<dbReference type="RefSeq" id="WP_116441136.1">
    <property type="nucleotide sequence ID" value="NZ_BHEO01000002.1"/>
</dbReference>
<reference evidence="8 11" key="1">
    <citation type="journal article" date="2018" name="Int. J. Syst. Evol. Microbiol.">
        <title>Draft Genome Sequence of Faecalimonas umbilicata JCM 30896T, an Acetate-Producing Bacterium Isolated from Human Feces.</title>
        <authorList>
            <person name="Sakamoto M."/>
            <person name="Ikeyama N."/>
            <person name="Yuki M."/>
            <person name="Ohkuma M."/>
        </authorList>
    </citation>
    <scope>NUCLEOTIDE SEQUENCE [LARGE SCALE GENOMIC DNA]</scope>
    <source>
        <strain evidence="8 11">EGH7</strain>
    </source>
</reference>
<dbReference type="InterPro" id="IPR050890">
    <property type="entry name" value="PTS_EIIA_component"/>
</dbReference>
<dbReference type="Proteomes" id="UP000702954">
    <property type="component" value="Unassembled WGS sequence"/>
</dbReference>
<dbReference type="PROSITE" id="PS00371">
    <property type="entry name" value="PTS_EIIA_TYPE_1_HIS"/>
    <property type="match status" value="1"/>
</dbReference>
<dbReference type="PROSITE" id="PS51093">
    <property type="entry name" value="PTS_EIIA_TYPE_1"/>
    <property type="match status" value="1"/>
</dbReference>
<dbReference type="AlphaFoldDB" id="A0A4R3JV30"/>
<comment type="subcellular location">
    <subcellularLocation>
        <location evidence="1">Cytoplasm</location>
    </subcellularLocation>
</comment>
<keyword evidence="3" id="KW-0762">Sugar transport</keyword>
<dbReference type="PANTHER" id="PTHR45008">
    <property type="entry name" value="PTS SYSTEM GLUCOSE-SPECIFIC EIIA COMPONENT"/>
    <property type="match status" value="1"/>
</dbReference>